<dbReference type="GO" id="GO:0031267">
    <property type="term" value="F:small GTPase binding"/>
    <property type="evidence" value="ECO:0007669"/>
    <property type="project" value="TreeGrafter"/>
</dbReference>
<evidence type="ECO:0000256" key="3">
    <source>
        <dbReference type="ARBA" id="ARBA00023054"/>
    </source>
</evidence>
<dbReference type="PANTHER" id="PTHR18921">
    <property type="entry name" value="MYOSIN HEAVY CHAIN - RELATED"/>
    <property type="match status" value="1"/>
</dbReference>
<dbReference type="AlphaFoldDB" id="A0AAN9II71"/>
<proteinExistence type="predicted"/>
<dbReference type="Proteomes" id="UP001359559">
    <property type="component" value="Unassembled WGS sequence"/>
</dbReference>
<reference evidence="4 5" key="1">
    <citation type="submission" date="2024-01" db="EMBL/GenBank/DDBJ databases">
        <title>The genomes of 5 underutilized Papilionoideae crops provide insights into root nodulation and disease resistance.</title>
        <authorList>
            <person name="Yuan L."/>
        </authorList>
    </citation>
    <scope>NUCLEOTIDE SEQUENCE [LARGE SCALE GENOMIC DNA]</scope>
    <source>
        <strain evidence="4">LY-2023</strain>
        <tissue evidence="4">Leaf</tissue>
    </source>
</reference>
<evidence type="ECO:0000256" key="2">
    <source>
        <dbReference type="ARBA" id="ARBA00023034"/>
    </source>
</evidence>
<gene>
    <name evidence="4" type="ORF">RJT34_24647</name>
</gene>
<keyword evidence="2" id="KW-0333">Golgi apparatus</keyword>
<dbReference type="GO" id="GO:0005794">
    <property type="term" value="C:Golgi apparatus"/>
    <property type="evidence" value="ECO:0007669"/>
    <property type="project" value="UniProtKB-SubCell"/>
</dbReference>
<evidence type="ECO:0000313" key="4">
    <source>
        <dbReference type="EMBL" id="KAK7279594.1"/>
    </source>
</evidence>
<evidence type="ECO:0000313" key="5">
    <source>
        <dbReference type="Proteomes" id="UP001359559"/>
    </source>
</evidence>
<protein>
    <submittedName>
        <fullName evidence="4">Uncharacterized protein</fullName>
    </submittedName>
</protein>
<keyword evidence="5" id="KW-1185">Reference proteome</keyword>
<dbReference type="GO" id="GO:0007030">
    <property type="term" value="P:Golgi organization"/>
    <property type="evidence" value="ECO:0007669"/>
    <property type="project" value="TreeGrafter"/>
</dbReference>
<dbReference type="EMBL" id="JAYKXN010000006">
    <property type="protein sequence ID" value="KAK7279594.1"/>
    <property type="molecule type" value="Genomic_DNA"/>
</dbReference>
<keyword evidence="3" id="KW-0175">Coiled coil</keyword>
<organism evidence="4 5">
    <name type="scientific">Clitoria ternatea</name>
    <name type="common">Butterfly pea</name>
    <dbReference type="NCBI Taxonomy" id="43366"/>
    <lineage>
        <taxon>Eukaryota</taxon>
        <taxon>Viridiplantae</taxon>
        <taxon>Streptophyta</taxon>
        <taxon>Embryophyta</taxon>
        <taxon>Tracheophyta</taxon>
        <taxon>Spermatophyta</taxon>
        <taxon>Magnoliopsida</taxon>
        <taxon>eudicotyledons</taxon>
        <taxon>Gunneridae</taxon>
        <taxon>Pentapetalae</taxon>
        <taxon>rosids</taxon>
        <taxon>fabids</taxon>
        <taxon>Fabales</taxon>
        <taxon>Fabaceae</taxon>
        <taxon>Papilionoideae</taxon>
        <taxon>50 kb inversion clade</taxon>
        <taxon>NPAAA clade</taxon>
        <taxon>indigoferoid/millettioid clade</taxon>
        <taxon>Phaseoleae</taxon>
        <taxon>Clitoria</taxon>
    </lineage>
</organism>
<comment type="subcellular location">
    <subcellularLocation>
        <location evidence="1">Golgi apparatus</location>
    </subcellularLocation>
</comment>
<dbReference type="PANTHER" id="PTHR18921:SF2">
    <property type="entry name" value="THYROID RECEPTOR-INTERACTING PROTEIN 11"/>
    <property type="match status" value="1"/>
</dbReference>
<dbReference type="GO" id="GO:0006888">
    <property type="term" value="P:endoplasmic reticulum to Golgi vesicle-mediated transport"/>
    <property type="evidence" value="ECO:0007669"/>
    <property type="project" value="TreeGrafter"/>
</dbReference>
<name>A0AAN9II71_CLITE</name>
<evidence type="ECO:0000256" key="1">
    <source>
        <dbReference type="ARBA" id="ARBA00004555"/>
    </source>
</evidence>
<comment type="caution">
    <text evidence="4">The sequence shown here is derived from an EMBL/GenBank/DDBJ whole genome shotgun (WGS) entry which is preliminary data.</text>
</comment>
<accession>A0AAN9II71</accession>
<sequence length="193" mass="21463">MVSMLGFSDEDKQKIGMVQQGSGKGVVHGVLDLPGRLVGEILGGSSTESTTNAGSDDQSFADLWVDFLLKETKEREKRESSRIRKYRIASTHIALSSIFSALKCSLFFVPVHTENLLSSDLQQSGCIEECLLRRKNWMCAEDSSFNSISISDTINQKEDLTLALGSVYAWTDWTSIRFSAYRDFLFLSDLAIA</sequence>